<protein>
    <recommendedName>
        <fullName evidence="2">XAC0095-like domain-containing protein</fullName>
    </recommendedName>
</protein>
<evidence type="ECO:0000259" key="2">
    <source>
        <dbReference type="Pfam" id="PF26642"/>
    </source>
</evidence>
<feature type="region of interest" description="Disordered" evidence="1">
    <location>
        <begin position="77"/>
        <end position="103"/>
    </location>
</feature>
<gene>
    <name evidence="3" type="ORF">NC595_14070</name>
</gene>
<dbReference type="RefSeq" id="WP_253567446.1">
    <property type="nucleotide sequence ID" value="NZ_JAMZEK010000003.1"/>
</dbReference>
<evidence type="ECO:0000313" key="3">
    <source>
        <dbReference type="EMBL" id="MCP1375172.1"/>
    </source>
</evidence>
<accession>A0ABT1FCR9</accession>
<dbReference type="InterPro" id="IPR058099">
    <property type="entry name" value="T3SS_XAC0095_dom"/>
</dbReference>
<proteinExistence type="predicted"/>
<sequence length="210" mass="22368">MSTIDSEDQEGASEVLSAHSLQRLAKLRLDVALLARLARKRQAKAPEDVVTEIHLSEIASNLAWLETHIAQLLDERPAQHTSSEGAASGEVDATEPATGEPDERYMSGITLDQLDAIHELLDSLRAHGDVVTCSGDAEFADGTLPAIGDAIYRDAGTLRALVDAIDAQRLGPPPGMRASVQEEGATYVAFPARLPANVVASAVRAHPTYQ</sequence>
<feature type="domain" description="XAC0095-like" evidence="2">
    <location>
        <begin position="15"/>
        <end position="75"/>
    </location>
</feature>
<reference evidence="3 4" key="1">
    <citation type="submission" date="2022-06" db="EMBL/GenBank/DDBJ databases">
        <title>Dyella sp. Sa strain:Sa Genome sequencing.</title>
        <authorList>
            <person name="Park S."/>
        </authorList>
    </citation>
    <scope>NUCLEOTIDE SEQUENCE [LARGE SCALE GENOMIC DNA]</scope>
    <source>
        <strain evidence="3 4">Sa</strain>
    </source>
</reference>
<name>A0ABT1FCR9_9GAMM</name>
<evidence type="ECO:0000256" key="1">
    <source>
        <dbReference type="SAM" id="MobiDB-lite"/>
    </source>
</evidence>
<comment type="caution">
    <text evidence="3">The sequence shown here is derived from an EMBL/GenBank/DDBJ whole genome shotgun (WGS) entry which is preliminary data.</text>
</comment>
<organism evidence="3 4">
    <name type="scientific">Dyella lutea</name>
    <dbReference type="NCBI Taxonomy" id="2950441"/>
    <lineage>
        <taxon>Bacteria</taxon>
        <taxon>Pseudomonadati</taxon>
        <taxon>Pseudomonadota</taxon>
        <taxon>Gammaproteobacteria</taxon>
        <taxon>Lysobacterales</taxon>
        <taxon>Rhodanobacteraceae</taxon>
        <taxon>Dyella</taxon>
    </lineage>
</organism>
<dbReference type="EMBL" id="JAMZEK010000003">
    <property type="protein sequence ID" value="MCP1375172.1"/>
    <property type="molecule type" value="Genomic_DNA"/>
</dbReference>
<keyword evidence="4" id="KW-1185">Reference proteome</keyword>
<dbReference type="Proteomes" id="UP001204615">
    <property type="component" value="Unassembled WGS sequence"/>
</dbReference>
<dbReference type="NCBIfam" id="NF047335">
    <property type="entry name" value="T3SS_XAC0095"/>
    <property type="match status" value="1"/>
</dbReference>
<evidence type="ECO:0000313" key="4">
    <source>
        <dbReference type="Proteomes" id="UP001204615"/>
    </source>
</evidence>
<dbReference type="Pfam" id="PF26642">
    <property type="entry name" value="XAC0095_dom"/>
    <property type="match status" value="1"/>
</dbReference>